<evidence type="ECO:0000313" key="3">
    <source>
        <dbReference type="Proteomes" id="UP000179242"/>
    </source>
</evidence>
<evidence type="ECO:0000313" key="2">
    <source>
        <dbReference type="EMBL" id="OGC39434.1"/>
    </source>
</evidence>
<feature type="domain" description="Glycosyl transferase family 28 C-terminal" evidence="1">
    <location>
        <begin position="395"/>
        <end position="549"/>
    </location>
</feature>
<dbReference type="GO" id="GO:0005829">
    <property type="term" value="C:cytosol"/>
    <property type="evidence" value="ECO:0007669"/>
    <property type="project" value="TreeGrafter"/>
</dbReference>
<dbReference type="InterPro" id="IPR003329">
    <property type="entry name" value="Cytidylyl_trans"/>
</dbReference>
<dbReference type="PANTHER" id="PTHR42866">
    <property type="entry name" value="3-DEOXY-MANNO-OCTULOSONATE CYTIDYLYLTRANSFERASE"/>
    <property type="match status" value="1"/>
</dbReference>
<gene>
    <name evidence="2" type="ORF">A2438_07710</name>
</gene>
<dbReference type="Gene3D" id="3.40.50.11190">
    <property type="match status" value="1"/>
</dbReference>
<dbReference type="InterPro" id="IPR007235">
    <property type="entry name" value="Glyco_trans_28_C"/>
</dbReference>
<sequence>MGSTRLPGKALLPVEERPVLEWVIKRVHKAKLIDQVMVATTIRSIDKPIAELCRRAGIVCFRGSEQNVLQRFYLAAKQQRADIVVRITADCPLIDPTVIDLVIGRHFENGNDYTASNVGKTFPRGMDIEVVNFSSLATAYKLATAFHHQEHVTSFIYHNPKLFKIENVNASKKDSSPYLRLCVDEPADLELVRRICAYFRPRTDFSLSEIISLIKHHPAIARINRRIKQKTMARRFVFRVDGNSRLGLGHISRSISLANELAKQGDILFVYRNDPIVGRMLKANHFKAHSLKKSRAWEFSIYSGDDVLITDSPLIDSGYLKQAKERVGLLVSIYYGGKKVFYPSDIVINPNLSQPKISISKQTKYYSGGKYAIIGGNYRRIARKIKREIKNILICFGGSDPSDITLRMVKILKSPEFGKFKKILVAGPGYKNYSHLAKATHALQNSVLKSAVPDMSGLLKDADLAVLSGGVLMHEAAASGVPAIIISHNAEQNLEAKAFNKYGIACNLGVHNNVFDRQITKALDNLIFDAQIRRRMAANARRIDTNGAKRIASIIEQGAAVR</sequence>
<organism evidence="2 3">
    <name type="scientific">candidate division WOR-1 bacterium RIFOXYC2_FULL_46_14</name>
    <dbReference type="NCBI Taxonomy" id="1802587"/>
    <lineage>
        <taxon>Bacteria</taxon>
        <taxon>Bacillati</taxon>
        <taxon>Saganbacteria</taxon>
    </lineage>
</organism>
<dbReference type="EMBL" id="MEUJ01000008">
    <property type="protein sequence ID" value="OGC39434.1"/>
    <property type="molecule type" value="Genomic_DNA"/>
</dbReference>
<dbReference type="Pfam" id="PF02348">
    <property type="entry name" value="CTP_transf_3"/>
    <property type="match status" value="1"/>
</dbReference>
<evidence type="ECO:0000259" key="1">
    <source>
        <dbReference type="Pfam" id="PF04101"/>
    </source>
</evidence>
<dbReference type="AlphaFoldDB" id="A0A1F4U396"/>
<accession>A0A1F4U396</accession>
<dbReference type="CDD" id="cd02518">
    <property type="entry name" value="GT2_SpsF"/>
    <property type="match status" value="1"/>
</dbReference>
<reference evidence="2 3" key="1">
    <citation type="journal article" date="2016" name="Nat. Commun.">
        <title>Thousands of microbial genomes shed light on interconnected biogeochemical processes in an aquifer system.</title>
        <authorList>
            <person name="Anantharaman K."/>
            <person name="Brown C.T."/>
            <person name="Hug L.A."/>
            <person name="Sharon I."/>
            <person name="Castelle C.J."/>
            <person name="Probst A.J."/>
            <person name="Thomas B.C."/>
            <person name="Singh A."/>
            <person name="Wilkins M.J."/>
            <person name="Karaoz U."/>
            <person name="Brodie E.L."/>
            <person name="Williams K.H."/>
            <person name="Hubbard S.S."/>
            <person name="Banfield J.F."/>
        </authorList>
    </citation>
    <scope>NUCLEOTIDE SEQUENCE [LARGE SCALE GENOMIC DNA]</scope>
</reference>
<dbReference type="SUPFAM" id="SSF53448">
    <property type="entry name" value="Nucleotide-diphospho-sugar transferases"/>
    <property type="match status" value="1"/>
</dbReference>
<protein>
    <recommendedName>
        <fullName evidence="1">Glycosyl transferase family 28 C-terminal domain-containing protein</fullName>
    </recommendedName>
</protein>
<dbReference type="PANTHER" id="PTHR42866:SF1">
    <property type="entry name" value="SPORE COAT POLYSACCHARIDE BIOSYNTHESIS PROTEIN SPSF"/>
    <property type="match status" value="1"/>
</dbReference>
<dbReference type="GO" id="GO:0016758">
    <property type="term" value="F:hexosyltransferase activity"/>
    <property type="evidence" value="ECO:0007669"/>
    <property type="project" value="InterPro"/>
</dbReference>
<comment type="caution">
    <text evidence="2">The sequence shown here is derived from an EMBL/GenBank/DDBJ whole genome shotgun (WGS) entry which is preliminary data.</text>
</comment>
<dbReference type="Gene3D" id="3.40.50.2000">
    <property type="entry name" value="Glycogen Phosphorylase B"/>
    <property type="match status" value="1"/>
</dbReference>
<name>A0A1F4U396_UNCSA</name>
<dbReference type="Proteomes" id="UP000179242">
    <property type="component" value="Unassembled WGS sequence"/>
</dbReference>
<dbReference type="Pfam" id="PF04101">
    <property type="entry name" value="Glyco_tran_28_C"/>
    <property type="match status" value="1"/>
</dbReference>
<proteinExistence type="predicted"/>
<dbReference type="SUPFAM" id="SSF53756">
    <property type="entry name" value="UDP-Glycosyltransferase/glycogen phosphorylase"/>
    <property type="match status" value="1"/>
</dbReference>
<dbReference type="Gene3D" id="3.90.550.10">
    <property type="entry name" value="Spore Coat Polysaccharide Biosynthesis Protein SpsA, Chain A"/>
    <property type="match status" value="1"/>
</dbReference>
<dbReference type="InterPro" id="IPR029044">
    <property type="entry name" value="Nucleotide-diphossugar_trans"/>
</dbReference>